<evidence type="ECO:0000313" key="2">
    <source>
        <dbReference type="Proteomes" id="UP001239111"/>
    </source>
</evidence>
<reference evidence="1" key="1">
    <citation type="submission" date="2023-04" db="EMBL/GenBank/DDBJ databases">
        <title>A chromosome-level genome assembly of the parasitoid wasp Eretmocerus hayati.</title>
        <authorList>
            <person name="Zhong Y."/>
            <person name="Liu S."/>
            <person name="Liu Y."/>
        </authorList>
    </citation>
    <scope>NUCLEOTIDE SEQUENCE</scope>
    <source>
        <strain evidence="1">ZJU_SS_LIU_2023</strain>
    </source>
</reference>
<keyword evidence="2" id="KW-1185">Reference proteome</keyword>
<accession>A0ACC2NEN4</accession>
<evidence type="ECO:0000313" key="1">
    <source>
        <dbReference type="EMBL" id="KAJ8669243.1"/>
    </source>
</evidence>
<proteinExistence type="predicted"/>
<dbReference type="Proteomes" id="UP001239111">
    <property type="component" value="Chromosome 3"/>
</dbReference>
<dbReference type="EMBL" id="CM056743">
    <property type="protein sequence ID" value="KAJ8669243.1"/>
    <property type="molecule type" value="Genomic_DNA"/>
</dbReference>
<gene>
    <name evidence="1" type="ORF">QAD02_000502</name>
</gene>
<organism evidence="1 2">
    <name type="scientific">Eretmocerus hayati</name>
    <dbReference type="NCBI Taxonomy" id="131215"/>
    <lineage>
        <taxon>Eukaryota</taxon>
        <taxon>Metazoa</taxon>
        <taxon>Ecdysozoa</taxon>
        <taxon>Arthropoda</taxon>
        <taxon>Hexapoda</taxon>
        <taxon>Insecta</taxon>
        <taxon>Pterygota</taxon>
        <taxon>Neoptera</taxon>
        <taxon>Endopterygota</taxon>
        <taxon>Hymenoptera</taxon>
        <taxon>Apocrita</taxon>
        <taxon>Proctotrupomorpha</taxon>
        <taxon>Chalcidoidea</taxon>
        <taxon>Aphelinidae</taxon>
        <taxon>Aphelininae</taxon>
        <taxon>Eretmocerus</taxon>
    </lineage>
</organism>
<comment type="caution">
    <text evidence="1">The sequence shown here is derived from an EMBL/GenBank/DDBJ whole genome shotgun (WGS) entry which is preliminary data.</text>
</comment>
<name>A0ACC2NEN4_9HYME</name>
<protein>
    <submittedName>
        <fullName evidence="1">Uncharacterized protein</fullName>
    </submittedName>
</protein>
<sequence length="193" mass="22110">MTSHPGFKQTQARCRRLMAIQAMEKWGHYASGYITGGVCCPAPIADQGWTWVIVSSVQLDKTALISAVYKRKPLWEKRDDNYPQSHHALSPLWDGVLEEMNIKITPQSKSIVRGRWTSLKNGFNTAWSKRPKLASGSEAKQWVSRNPDYKAMMFLKTNRQNRKSLSNHKPSVPLHSENFYDSDHFDDEDSEGR</sequence>